<evidence type="ECO:0000313" key="3">
    <source>
        <dbReference type="Proteomes" id="UP000245539"/>
    </source>
</evidence>
<keyword evidence="1" id="KW-1133">Transmembrane helix</keyword>
<keyword evidence="3" id="KW-1185">Reference proteome</keyword>
<dbReference type="EMBL" id="QGKM01000003">
    <property type="protein sequence ID" value="PWR00431.1"/>
    <property type="molecule type" value="Genomic_DNA"/>
</dbReference>
<protein>
    <submittedName>
        <fullName evidence="2">Uncharacterized protein</fullName>
    </submittedName>
</protein>
<comment type="caution">
    <text evidence="2">The sequence shown here is derived from an EMBL/GenBank/DDBJ whole genome shotgun (WGS) entry which is preliminary data.</text>
</comment>
<name>A0A317CV92_9GAMM</name>
<reference evidence="2 3" key="1">
    <citation type="submission" date="2018-05" db="EMBL/GenBank/DDBJ databases">
        <title>Leucothrix arctica sp. nov., isolated from Arctic seawater.</title>
        <authorList>
            <person name="Choi A."/>
            <person name="Baek K."/>
        </authorList>
    </citation>
    <scope>NUCLEOTIDE SEQUENCE [LARGE SCALE GENOMIC DNA]</scope>
    <source>
        <strain evidence="2 3">JCM 18388</strain>
    </source>
</reference>
<gene>
    <name evidence="2" type="ORF">DKW60_00990</name>
</gene>
<proteinExistence type="predicted"/>
<keyword evidence="1" id="KW-0812">Transmembrane</keyword>
<dbReference type="AlphaFoldDB" id="A0A317CV92"/>
<feature type="transmembrane region" description="Helical" evidence="1">
    <location>
        <begin position="84"/>
        <end position="101"/>
    </location>
</feature>
<evidence type="ECO:0000313" key="2">
    <source>
        <dbReference type="EMBL" id="PWR00431.1"/>
    </source>
</evidence>
<organism evidence="2 3">
    <name type="scientific">Leucothrix pacifica</name>
    <dbReference type="NCBI Taxonomy" id="1247513"/>
    <lineage>
        <taxon>Bacteria</taxon>
        <taxon>Pseudomonadati</taxon>
        <taxon>Pseudomonadota</taxon>
        <taxon>Gammaproteobacteria</taxon>
        <taxon>Thiotrichales</taxon>
        <taxon>Thiotrichaceae</taxon>
        <taxon>Leucothrix</taxon>
    </lineage>
</organism>
<sequence>MNHYSAAKHFGISEEDIINIDGRIIHEQMNKHRTNSIFGVNVVTDETLTRKIANIIIKRHNLNETDAMALANDRMKSVRNSKRINKAILFIVICAITFWIQS</sequence>
<accession>A0A317CV92</accession>
<dbReference type="Proteomes" id="UP000245539">
    <property type="component" value="Unassembled WGS sequence"/>
</dbReference>
<keyword evidence="1" id="KW-0472">Membrane</keyword>
<evidence type="ECO:0000256" key="1">
    <source>
        <dbReference type="SAM" id="Phobius"/>
    </source>
</evidence>